<evidence type="ECO:0000313" key="2">
    <source>
        <dbReference type="Proteomes" id="UP000887540"/>
    </source>
</evidence>
<proteinExistence type="predicted"/>
<accession>A0A914EPR2</accession>
<sequence>MHMNQKFGQTSVNNPQIRKNYTSKPRSGYKYSQNAVYLFDGDKDVESDPDYKEDDVYGMEGEEVEYPPDFEQEDSGEIDAYEVEYDDDYTDQYAEVYKIYDSPLVCAKNPNLEQNPSIVESVFLSCQRIRVANLNIPEFKTWATAFYDSGAAPHNWMSRKLALELNSKGFKLVPTIFGPIIGGLRLAEARQFEFESQVASVFTVESQLASVYTVFRPETQKETTDVEIRTNPTAFENLVEDFFTLEGIGVKDSPTLNNGDLAFEGLIKSITRDETGCYVVGWLRKSPTAYEQNAFYRKATNPLALSK</sequence>
<name>A0A914EPR2_9BILA</name>
<reference evidence="3" key="1">
    <citation type="submission" date="2022-11" db="UniProtKB">
        <authorList>
            <consortium name="WormBaseParasite"/>
        </authorList>
    </citation>
    <scope>IDENTIFICATION</scope>
</reference>
<dbReference type="AlphaFoldDB" id="A0A914EPR2"/>
<protein>
    <submittedName>
        <fullName evidence="3">Uncharacterized protein</fullName>
    </submittedName>
</protein>
<evidence type="ECO:0000313" key="3">
    <source>
        <dbReference type="WBParaSite" id="ACRNAN_scaffold9810.g25947.t1"/>
    </source>
</evidence>
<feature type="region of interest" description="Disordered" evidence="1">
    <location>
        <begin position="1"/>
        <end position="28"/>
    </location>
</feature>
<evidence type="ECO:0000256" key="1">
    <source>
        <dbReference type="SAM" id="MobiDB-lite"/>
    </source>
</evidence>
<dbReference type="Proteomes" id="UP000887540">
    <property type="component" value="Unplaced"/>
</dbReference>
<organism evidence="2 3">
    <name type="scientific">Acrobeloides nanus</name>
    <dbReference type="NCBI Taxonomy" id="290746"/>
    <lineage>
        <taxon>Eukaryota</taxon>
        <taxon>Metazoa</taxon>
        <taxon>Ecdysozoa</taxon>
        <taxon>Nematoda</taxon>
        <taxon>Chromadorea</taxon>
        <taxon>Rhabditida</taxon>
        <taxon>Tylenchina</taxon>
        <taxon>Cephalobomorpha</taxon>
        <taxon>Cephaloboidea</taxon>
        <taxon>Cephalobidae</taxon>
        <taxon>Acrobeloides</taxon>
    </lineage>
</organism>
<keyword evidence="2" id="KW-1185">Reference proteome</keyword>
<dbReference type="WBParaSite" id="ACRNAN_scaffold9810.g25947.t1">
    <property type="protein sequence ID" value="ACRNAN_scaffold9810.g25947.t1"/>
    <property type="gene ID" value="ACRNAN_scaffold9810.g25947"/>
</dbReference>